<dbReference type="Pfam" id="PF03819">
    <property type="entry name" value="MazG"/>
    <property type="match status" value="1"/>
</dbReference>
<comment type="caution">
    <text evidence="2">The sequence shown here is derived from an EMBL/GenBank/DDBJ whole genome shotgun (WGS) entry which is preliminary data.</text>
</comment>
<dbReference type="PIRSF" id="PIRSF006639">
    <property type="entry name" value="UCP006639_pph"/>
    <property type="match status" value="1"/>
</dbReference>
<organism evidence="2 3">
    <name type="scientific">Lactococcus hircilactis</name>
    <dbReference type="NCBI Taxonomy" id="1494462"/>
    <lineage>
        <taxon>Bacteria</taxon>
        <taxon>Bacillati</taxon>
        <taxon>Bacillota</taxon>
        <taxon>Bacilli</taxon>
        <taxon>Lactobacillales</taxon>
        <taxon>Streptococcaceae</taxon>
        <taxon>Lactococcus</taxon>
    </lineage>
</organism>
<evidence type="ECO:0000313" key="2">
    <source>
        <dbReference type="EMBL" id="MQW40125.1"/>
    </source>
</evidence>
<feature type="domain" description="NTP pyrophosphohydrolase MazG-like" evidence="1">
    <location>
        <begin position="35"/>
        <end position="102"/>
    </location>
</feature>
<dbReference type="PANTHER" id="PTHR46523:SF1">
    <property type="entry name" value="DCTP PYROPHOSPHATASE 1"/>
    <property type="match status" value="1"/>
</dbReference>
<gene>
    <name evidence="2" type="ORF">GHI93_09320</name>
</gene>
<accession>A0A7X1ZBM2</accession>
<evidence type="ECO:0000259" key="1">
    <source>
        <dbReference type="Pfam" id="PF03819"/>
    </source>
</evidence>
<name>A0A7X1ZBM2_9LACT</name>
<evidence type="ECO:0000313" key="3">
    <source>
        <dbReference type="Proteomes" id="UP000439550"/>
    </source>
</evidence>
<dbReference type="InterPro" id="IPR052555">
    <property type="entry name" value="dCTP_Pyrophosphatase"/>
</dbReference>
<dbReference type="RefSeq" id="WP_153496784.1">
    <property type="nucleotide sequence ID" value="NZ_CAXYUY010000003.1"/>
</dbReference>
<dbReference type="CDD" id="cd11541">
    <property type="entry name" value="NTP-PPase_u4"/>
    <property type="match status" value="1"/>
</dbReference>
<dbReference type="Gene3D" id="1.10.287.1080">
    <property type="entry name" value="MazG-like"/>
    <property type="match status" value="1"/>
</dbReference>
<reference evidence="2 3" key="1">
    <citation type="submission" date="2019-10" db="EMBL/GenBank/DDBJ databases">
        <authorList>
            <person name="Dong K."/>
        </authorList>
    </citation>
    <scope>NUCLEOTIDE SEQUENCE [LARGE SCALE GENOMIC DNA]</scope>
    <source>
        <strain evidence="2 3">DSM 28960</strain>
    </source>
</reference>
<dbReference type="Proteomes" id="UP000439550">
    <property type="component" value="Unassembled WGS sequence"/>
</dbReference>
<dbReference type="InterPro" id="IPR011379">
    <property type="entry name" value="MazG-related_GP37"/>
</dbReference>
<dbReference type="InterPro" id="IPR004518">
    <property type="entry name" value="MazG-like_dom"/>
</dbReference>
<keyword evidence="3" id="KW-1185">Reference proteome</keyword>
<dbReference type="SUPFAM" id="SSF101386">
    <property type="entry name" value="all-alpha NTP pyrophosphatases"/>
    <property type="match status" value="1"/>
</dbReference>
<dbReference type="AlphaFoldDB" id="A0A7X1ZBM2"/>
<dbReference type="EMBL" id="WITJ01000012">
    <property type="protein sequence ID" value="MQW40125.1"/>
    <property type="molecule type" value="Genomic_DNA"/>
</dbReference>
<dbReference type="PANTHER" id="PTHR46523">
    <property type="entry name" value="DCTP PYROPHOSPHATASE 1"/>
    <property type="match status" value="1"/>
</dbReference>
<dbReference type="OrthoDB" id="350573at2"/>
<protein>
    <recommendedName>
        <fullName evidence="1">NTP pyrophosphohydrolase MazG-like domain-containing protein</fullName>
    </recommendedName>
</protein>
<proteinExistence type="predicted"/>
<sequence length="115" mass="12805">MNLNEYQEKIIKFDVDGPIHGISQVDFAFLDKVLGLSGESGEVADKVKKLIRDQNGMILSENKVAIQKELGDVLWYLASVARYLGIDLESVALGNIEKLERRIQRGKISGSGDER</sequence>